<name>A0A918L5F9_9ACTN</name>
<dbReference type="EMBL" id="BMTL01000022">
    <property type="protein sequence ID" value="GGS06134.1"/>
    <property type="molecule type" value="Genomic_DNA"/>
</dbReference>
<feature type="transmembrane region" description="Helical" evidence="1">
    <location>
        <begin position="71"/>
        <end position="88"/>
    </location>
</feature>
<keyword evidence="1" id="KW-1133">Transmembrane helix</keyword>
<sequence>MAIWVTGRHHSPQYTTSLFGAQGADAVTLKARLGSALFGLAIVQLLLALWMYGRLPALTAAPRRVRTVHRVVGWAAFLLSVPIALHCVRTYGVETTSTRVFMHSVAGCVLYGAIVAKVLVVRSRRLQGWMLPAAGGILFGAIGVLWYSAALWALNGFAAPGL</sequence>
<feature type="transmembrane region" description="Helical" evidence="1">
    <location>
        <begin position="33"/>
        <end position="50"/>
    </location>
</feature>
<comment type="caution">
    <text evidence="2">The sequence shown here is derived from an EMBL/GenBank/DDBJ whole genome shotgun (WGS) entry which is preliminary data.</text>
</comment>
<evidence type="ECO:0000256" key="1">
    <source>
        <dbReference type="SAM" id="Phobius"/>
    </source>
</evidence>
<organism evidence="2 3">
    <name type="scientific">Streptomyces humidus</name>
    <dbReference type="NCBI Taxonomy" id="52259"/>
    <lineage>
        <taxon>Bacteria</taxon>
        <taxon>Bacillati</taxon>
        <taxon>Actinomycetota</taxon>
        <taxon>Actinomycetes</taxon>
        <taxon>Kitasatosporales</taxon>
        <taxon>Streptomycetaceae</taxon>
        <taxon>Streptomyces</taxon>
    </lineage>
</organism>
<proteinExistence type="predicted"/>
<gene>
    <name evidence="2" type="ORF">GCM10010269_51420</name>
</gene>
<keyword evidence="1" id="KW-0812">Transmembrane</keyword>
<dbReference type="InterPro" id="IPR045382">
    <property type="entry name" value="DUF6529"/>
</dbReference>
<keyword evidence="3" id="KW-1185">Reference proteome</keyword>
<reference evidence="2" key="2">
    <citation type="submission" date="2020-09" db="EMBL/GenBank/DDBJ databases">
        <authorList>
            <person name="Sun Q."/>
            <person name="Ohkuma M."/>
        </authorList>
    </citation>
    <scope>NUCLEOTIDE SEQUENCE</scope>
    <source>
        <strain evidence="2">JCM 4386</strain>
    </source>
</reference>
<keyword evidence="1" id="KW-0472">Membrane</keyword>
<protein>
    <submittedName>
        <fullName evidence="2">Uncharacterized protein</fullName>
    </submittedName>
</protein>
<dbReference type="Pfam" id="PF20139">
    <property type="entry name" value="DUF6529"/>
    <property type="match status" value="1"/>
</dbReference>
<feature type="transmembrane region" description="Helical" evidence="1">
    <location>
        <begin position="100"/>
        <end position="121"/>
    </location>
</feature>
<feature type="transmembrane region" description="Helical" evidence="1">
    <location>
        <begin position="133"/>
        <end position="154"/>
    </location>
</feature>
<evidence type="ECO:0000313" key="2">
    <source>
        <dbReference type="EMBL" id="GGS06134.1"/>
    </source>
</evidence>
<dbReference type="Proteomes" id="UP000606194">
    <property type="component" value="Unassembled WGS sequence"/>
</dbReference>
<accession>A0A918L5F9</accession>
<dbReference type="AlphaFoldDB" id="A0A918L5F9"/>
<reference evidence="2" key="1">
    <citation type="journal article" date="2014" name="Int. J. Syst. Evol. Microbiol.">
        <title>Complete genome sequence of Corynebacterium casei LMG S-19264T (=DSM 44701T), isolated from a smear-ripened cheese.</title>
        <authorList>
            <consortium name="US DOE Joint Genome Institute (JGI-PGF)"/>
            <person name="Walter F."/>
            <person name="Albersmeier A."/>
            <person name="Kalinowski J."/>
            <person name="Ruckert C."/>
        </authorList>
    </citation>
    <scope>NUCLEOTIDE SEQUENCE</scope>
    <source>
        <strain evidence="2">JCM 4386</strain>
    </source>
</reference>
<evidence type="ECO:0000313" key="3">
    <source>
        <dbReference type="Proteomes" id="UP000606194"/>
    </source>
</evidence>